<dbReference type="SMART" id="SM00490">
    <property type="entry name" value="HELICc"/>
    <property type="match status" value="1"/>
</dbReference>
<evidence type="ECO:0000313" key="3">
    <source>
        <dbReference type="EMBL" id="KAK9809040.1"/>
    </source>
</evidence>
<organism evidence="3 4">
    <name type="scientific">[Myrmecia] bisecta</name>
    <dbReference type="NCBI Taxonomy" id="41462"/>
    <lineage>
        <taxon>Eukaryota</taxon>
        <taxon>Viridiplantae</taxon>
        <taxon>Chlorophyta</taxon>
        <taxon>core chlorophytes</taxon>
        <taxon>Trebouxiophyceae</taxon>
        <taxon>Trebouxiales</taxon>
        <taxon>Trebouxiaceae</taxon>
        <taxon>Myrmecia</taxon>
    </lineage>
</organism>
<dbReference type="PROSITE" id="PS51194">
    <property type="entry name" value="HELICASE_CTER"/>
    <property type="match status" value="1"/>
</dbReference>
<gene>
    <name evidence="3" type="ORF">WJX72_008319</name>
</gene>
<feature type="domain" description="Helicase C-terminal" evidence="2">
    <location>
        <begin position="72"/>
        <end position="259"/>
    </location>
</feature>
<dbReference type="Pfam" id="PF00271">
    <property type="entry name" value="Helicase_C"/>
    <property type="match status" value="1"/>
</dbReference>
<sequence>MLHNTVVWQPRRELIFQARAHLARWGVKAGTVMAGENGDSSAAVQVASMKTLCSRRLSDAPDLVIVDEAHYSVANMYTSLFKRYPSAQILGCTATPYRLDGKGLGMLFDTLLCGPSIAKLIEQGHLVPPKLVEAGISFHKLNKVAVKMGDYVASKTKQSERDAAIAAFGAGEIQLLVSCDIISEGLDVPGIEAIVLVRPTQSYGLYIQQVGRGLRPSPGKEDCLVLDLVGNVAYHGPPTQSLRLGLTMDVTEQTGLKLVPEARPVQADQDRDCARLAMEERMENFRVQAARKSAYRELYRPLQELMPWLEEQALHAGWDKPNDWQLVWLVVERADL</sequence>
<keyword evidence="4" id="KW-1185">Reference proteome</keyword>
<dbReference type="InterPro" id="IPR027417">
    <property type="entry name" value="P-loop_NTPase"/>
</dbReference>
<dbReference type="GO" id="GO:0005524">
    <property type="term" value="F:ATP binding"/>
    <property type="evidence" value="ECO:0007669"/>
    <property type="project" value="InterPro"/>
</dbReference>
<dbReference type="Pfam" id="PF04851">
    <property type="entry name" value="ResIII"/>
    <property type="match status" value="1"/>
</dbReference>
<dbReference type="InterPro" id="IPR014001">
    <property type="entry name" value="Helicase_ATP-bd"/>
</dbReference>
<dbReference type="PANTHER" id="PTHR47396">
    <property type="entry name" value="TYPE I RESTRICTION ENZYME ECOKI R PROTEIN"/>
    <property type="match status" value="1"/>
</dbReference>
<dbReference type="Proteomes" id="UP001489004">
    <property type="component" value="Unassembled WGS sequence"/>
</dbReference>
<dbReference type="EMBL" id="JALJOR010000011">
    <property type="protein sequence ID" value="KAK9809040.1"/>
    <property type="molecule type" value="Genomic_DNA"/>
</dbReference>
<dbReference type="GO" id="GO:0005829">
    <property type="term" value="C:cytosol"/>
    <property type="evidence" value="ECO:0007669"/>
    <property type="project" value="TreeGrafter"/>
</dbReference>
<dbReference type="PROSITE" id="PS51192">
    <property type="entry name" value="HELICASE_ATP_BIND_1"/>
    <property type="match status" value="1"/>
</dbReference>
<name>A0AAW1PGT1_9CHLO</name>
<protein>
    <submittedName>
        <fullName evidence="3">Uncharacterized protein</fullName>
    </submittedName>
</protein>
<dbReference type="InterPro" id="IPR050742">
    <property type="entry name" value="Helicase_Restrict-Modif_Enz"/>
</dbReference>
<proteinExistence type="predicted"/>
<dbReference type="PANTHER" id="PTHR47396:SF1">
    <property type="entry name" value="ATP-DEPENDENT HELICASE IRC3-RELATED"/>
    <property type="match status" value="1"/>
</dbReference>
<dbReference type="InterPro" id="IPR001650">
    <property type="entry name" value="Helicase_C-like"/>
</dbReference>
<dbReference type="InterPro" id="IPR006935">
    <property type="entry name" value="Helicase/UvrB_N"/>
</dbReference>
<evidence type="ECO:0000259" key="1">
    <source>
        <dbReference type="PROSITE" id="PS51192"/>
    </source>
</evidence>
<dbReference type="Gene3D" id="3.40.50.300">
    <property type="entry name" value="P-loop containing nucleotide triphosphate hydrolases"/>
    <property type="match status" value="2"/>
</dbReference>
<dbReference type="SUPFAM" id="SSF52540">
    <property type="entry name" value="P-loop containing nucleoside triphosphate hydrolases"/>
    <property type="match status" value="1"/>
</dbReference>
<reference evidence="3 4" key="1">
    <citation type="journal article" date="2024" name="Nat. Commun.">
        <title>Phylogenomics reveals the evolutionary origins of lichenization in chlorophyte algae.</title>
        <authorList>
            <person name="Puginier C."/>
            <person name="Libourel C."/>
            <person name="Otte J."/>
            <person name="Skaloud P."/>
            <person name="Haon M."/>
            <person name="Grisel S."/>
            <person name="Petersen M."/>
            <person name="Berrin J.G."/>
            <person name="Delaux P.M."/>
            <person name="Dal Grande F."/>
            <person name="Keller J."/>
        </authorList>
    </citation>
    <scope>NUCLEOTIDE SEQUENCE [LARGE SCALE GENOMIC DNA]</scope>
    <source>
        <strain evidence="3 4">SAG 2043</strain>
    </source>
</reference>
<comment type="caution">
    <text evidence="3">The sequence shown here is derived from an EMBL/GenBank/DDBJ whole genome shotgun (WGS) entry which is preliminary data.</text>
</comment>
<evidence type="ECO:0000259" key="2">
    <source>
        <dbReference type="PROSITE" id="PS51194"/>
    </source>
</evidence>
<dbReference type="GO" id="GO:0016787">
    <property type="term" value="F:hydrolase activity"/>
    <property type="evidence" value="ECO:0007669"/>
    <property type="project" value="InterPro"/>
</dbReference>
<evidence type="ECO:0000313" key="4">
    <source>
        <dbReference type="Proteomes" id="UP001489004"/>
    </source>
</evidence>
<dbReference type="GO" id="GO:0003677">
    <property type="term" value="F:DNA binding"/>
    <property type="evidence" value="ECO:0007669"/>
    <property type="project" value="InterPro"/>
</dbReference>
<accession>A0AAW1PGT1</accession>
<feature type="domain" description="Helicase ATP-binding" evidence="1">
    <location>
        <begin position="1"/>
        <end position="96"/>
    </location>
</feature>
<dbReference type="AlphaFoldDB" id="A0AAW1PGT1"/>